<keyword evidence="5 10" id="KW-0732">Signal</keyword>
<dbReference type="PANTHER" id="PTHR21397">
    <property type="entry name" value="CHROMATIN COMPLEXES SUBUNIT BAP18-RELATED"/>
    <property type="match status" value="1"/>
</dbReference>
<dbReference type="Proteomes" id="UP000306050">
    <property type="component" value="Chromosome SGRAM_3"/>
</dbReference>
<keyword evidence="12" id="KW-1185">Reference proteome</keyword>
<dbReference type="KEGG" id="sgra:EX895_004349"/>
<accession>A0A4V6EV90</accession>
<reference evidence="11 12" key="1">
    <citation type="submission" date="2019-05" db="EMBL/GenBank/DDBJ databases">
        <title>Sporisorium graminicola CBS 10092 draft sequencing and annotation.</title>
        <authorList>
            <person name="Solano-Gonzalez S."/>
            <person name="Caddick M.X."/>
            <person name="Darby A."/>
        </authorList>
    </citation>
    <scope>NUCLEOTIDE SEQUENCE [LARGE SCALE GENOMIC DNA]</scope>
    <source>
        <strain evidence="11 12">CBS 10092</strain>
    </source>
</reference>
<feature type="compositionally biased region" description="Basic residues" evidence="9">
    <location>
        <begin position="165"/>
        <end position="176"/>
    </location>
</feature>
<feature type="compositionally biased region" description="Basic and acidic residues" evidence="9">
    <location>
        <begin position="256"/>
        <end position="272"/>
    </location>
</feature>
<gene>
    <name evidence="11" type="ORF">EX895_004349</name>
</gene>
<dbReference type="RefSeq" id="XP_029738694.1">
    <property type="nucleotide sequence ID" value="XM_029884944.1"/>
</dbReference>
<protein>
    <recommendedName>
        <fullName evidence="3">ER membrane protein complex subunit 10</fullName>
    </recommendedName>
</protein>
<comment type="similarity">
    <text evidence="2">Belongs to the EMC10 family.</text>
</comment>
<evidence type="ECO:0000256" key="9">
    <source>
        <dbReference type="SAM" id="MobiDB-lite"/>
    </source>
</evidence>
<dbReference type="CDD" id="cd22209">
    <property type="entry name" value="EMC10"/>
    <property type="match status" value="1"/>
</dbReference>
<sequence>MKSRTLLSLLAISSLPLATATTYSVLHRVSSFSTSPEWTVRGTIDLLDNATTSYTDVLASEEVKLLHEQAASPQGGELFYQVALSPAADEGKVEEQGLWTSVRLCHLRQSHPDLPTIDDELSLTLRKQQVVGLHYRVLDIALDSSSCPTPSAHKYNQYKEEQRKQRQRQLSRRSRSPKSTPPPAPSSDAEHLRFATTLHVTSSAPPTAGKPTLKQAAPTNEDGTIQVPPPEKTFVQKYWYYAIPVVLLLIMPDGQDEKAGGAEGHASSEHRGTGMGAKRLN</sequence>
<organism evidence="11 12">
    <name type="scientific">Sporisorium graminicola</name>
    <dbReference type="NCBI Taxonomy" id="280036"/>
    <lineage>
        <taxon>Eukaryota</taxon>
        <taxon>Fungi</taxon>
        <taxon>Dikarya</taxon>
        <taxon>Basidiomycota</taxon>
        <taxon>Ustilaginomycotina</taxon>
        <taxon>Ustilaginomycetes</taxon>
        <taxon>Ustilaginales</taxon>
        <taxon>Ustilaginaceae</taxon>
        <taxon>Sporisorium</taxon>
    </lineage>
</organism>
<keyword evidence="4" id="KW-0812">Transmembrane</keyword>
<evidence type="ECO:0000256" key="4">
    <source>
        <dbReference type="ARBA" id="ARBA00022692"/>
    </source>
</evidence>
<dbReference type="OrthoDB" id="1894652at2759"/>
<dbReference type="PANTHER" id="PTHR21397:SF4">
    <property type="entry name" value="ER MEMBRANE PROTEIN COMPLEX SUBUNIT 10"/>
    <property type="match status" value="1"/>
</dbReference>
<evidence type="ECO:0000313" key="11">
    <source>
        <dbReference type="EMBL" id="TKY86709.1"/>
    </source>
</evidence>
<name>A0A4V6EV90_9BASI</name>
<evidence type="ECO:0000256" key="2">
    <source>
        <dbReference type="ARBA" id="ARBA00007695"/>
    </source>
</evidence>
<evidence type="ECO:0000256" key="8">
    <source>
        <dbReference type="ARBA" id="ARBA00023136"/>
    </source>
</evidence>
<evidence type="ECO:0000256" key="5">
    <source>
        <dbReference type="ARBA" id="ARBA00022729"/>
    </source>
</evidence>
<dbReference type="EMBL" id="SRRM01000016">
    <property type="protein sequence ID" value="TKY86709.1"/>
    <property type="molecule type" value="Genomic_DNA"/>
</dbReference>
<feature type="region of interest" description="Disordered" evidence="9">
    <location>
        <begin position="149"/>
        <end position="189"/>
    </location>
</feature>
<evidence type="ECO:0000256" key="3">
    <source>
        <dbReference type="ARBA" id="ARBA00020105"/>
    </source>
</evidence>
<evidence type="ECO:0000256" key="7">
    <source>
        <dbReference type="ARBA" id="ARBA00022989"/>
    </source>
</evidence>
<evidence type="ECO:0000256" key="1">
    <source>
        <dbReference type="ARBA" id="ARBA00004115"/>
    </source>
</evidence>
<evidence type="ECO:0000313" key="12">
    <source>
        <dbReference type="Proteomes" id="UP000306050"/>
    </source>
</evidence>
<feature type="signal peptide" evidence="10">
    <location>
        <begin position="1"/>
        <end position="20"/>
    </location>
</feature>
<feature type="chain" id="PRO_5020978564" description="ER membrane protein complex subunit 10" evidence="10">
    <location>
        <begin position="21"/>
        <end position="281"/>
    </location>
</feature>
<feature type="region of interest" description="Disordered" evidence="9">
    <location>
        <begin position="256"/>
        <end position="281"/>
    </location>
</feature>
<dbReference type="AlphaFoldDB" id="A0A4V6EV90"/>
<comment type="subcellular location">
    <subcellularLocation>
        <location evidence="1">Endoplasmic reticulum membrane</location>
        <topology evidence="1">Single-pass type I membrane protein</topology>
    </subcellularLocation>
</comment>
<keyword evidence="8" id="KW-0472">Membrane</keyword>
<dbReference type="GeneID" id="40727244"/>
<evidence type="ECO:0000256" key="10">
    <source>
        <dbReference type="SAM" id="SignalP"/>
    </source>
</evidence>
<dbReference type="GO" id="GO:0005789">
    <property type="term" value="C:endoplasmic reticulum membrane"/>
    <property type="evidence" value="ECO:0007669"/>
    <property type="project" value="UniProtKB-SubCell"/>
</dbReference>
<evidence type="ECO:0000256" key="6">
    <source>
        <dbReference type="ARBA" id="ARBA00022824"/>
    </source>
</evidence>
<proteinExistence type="inferred from homology"/>
<comment type="caution">
    <text evidence="11">The sequence shown here is derived from an EMBL/GenBank/DDBJ whole genome shotgun (WGS) entry which is preliminary data.</text>
</comment>
<keyword evidence="7" id="KW-1133">Transmembrane helix</keyword>
<feature type="region of interest" description="Disordered" evidence="9">
    <location>
        <begin position="201"/>
        <end position="229"/>
    </location>
</feature>
<keyword evidence="6" id="KW-0256">Endoplasmic reticulum</keyword>